<dbReference type="EMBL" id="WHVB01000008">
    <property type="protein sequence ID" value="KAF8480286.1"/>
    <property type="molecule type" value="Genomic_DNA"/>
</dbReference>
<feature type="transmembrane region" description="Helical" evidence="1">
    <location>
        <begin position="41"/>
        <end position="63"/>
    </location>
</feature>
<reference evidence="2" key="1">
    <citation type="submission" date="2019-10" db="EMBL/GenBank/DDBJ databases">
        <authorList>
            <consortium name="DOE Joint Genome Institute"/>
            <person name="Kuo A."/>
            <person name="Miyauchi S."/>
            <person name="Kiss E."/>
            <person name="Drula E."/>
            <person name="Kohler A."/>
            <person name="Sanchez-Garcia M."/>
            <person name="Andreopoulos B."/>
            <person name="Barry K.W."/>
            <person name="Bonito G."/>
            <person name="Buee M."/>
            <person name="Carver A."/>
            <person name="Chen C."/>
            <person name="Cichocki N."/>
            <person name="Clum A."/>
            <person name="Culley D."/>
            <person name="Crous P.W."/>
            <person name="Fauchery L."/>
            <person name="Girlanda M."/>
            <person name="Hayes R."/>
            <person name="Keri Z."/>
            <person name="LaButti K."/>
            <person name="Lipzen A."/>
            <person name="Lombard V."/>
            <person name="Magnuson J."/>
            <person name="Maillard F."/>
            <person name="Morin E."/>
            <person name="Murat C."/>
            <person name="Nolan M."/>
            <person name="Ohm R."/>
            <person name="Pangilinan J."/>
            <person name="Pereira M."/>
            <person name="Perotto S."/>
            <person name="Peter M."/>
            <person name="Riley R."/>
            <person name="Sitrit Y."/>
            <person name="Stielow B."/>
            <person name="Szollosi G."/>
            <person name="Zifcakova L."/>
            <person name="Stursova M."/>
            <person name="Spatafora J.W."/>
            <person name="Tedersoo L."/>
            <person name="Vaario L.-M."/>
            <person name="Yamada A."/>
            <person name="Yan M."/>
            <person name="Wang P."/>
            <person name="Xu J."/>
            <person name="Bruns T."/>
            <person name="Baldrian P."/>
            <person name="Vilgalys R."/>
            <person name="Henrissat B."/>
            <person name="Grigoriev I.V."/>
            <person name="Hibbett D."/>
            <person name="Nagy L.G."/>
            <person name="Martin F.M."/>
        </authorList>
    </citation>
    <scope>NUCLEOTIDE SEQUENCE</scope>
    <source>
        <strain evidence="2">Prilba</strain>
    </source>
</reference>
<keyword evidence="1" id="KW-0812">Transmembrane</keyword>
<protein>
    <submittedName>
        <fullName evidence="2">Uncharacterized protein</fullName>
    </submittedName>
</protein>
<keyword evidence="1" id="KW-1133">Transmembrane helix</keyword>
<comment type="caution">
    <text evidence="2">The sequence shown here is derived from an EMBL/GenBank/DDBJ whole genome shotgun (WGS) entry which is preliminary data.</text>
</comment>
<evidence type="ECO:0000313" key="3">
    <source>
        <dbReference type="Proteomes" id="UP000759537"/>
    </source>
</evidence>
<name>A0A9P5T9M6_9AGAM</name>
<keyword evidence="1" id="KW-0472">Membrane</keyword>
<evidence type="ECO:0000313" key="2">
    <source>
        <dbReference type="EMBL" id="KAF8480286.1"/>
    </source>
</evidence>
<accession>A0A9P5T9M6</accession>
<organism evidence="2 3">
    <name type="scientific">Russula ochroleuca</name>
    <dbReference type="NCBI Taxonomy" id="152965"/>
    <lineage>
        <taxon>Eukaryota</taxon>
        <taxon>Fungi</taxon>
        <taxon>Dikarya</taxon>
        <taxon>Basidiomycota</taxon>
        <taxon>Agaricomycotina</taxon>
        <taxon>Agaricomycetes</taxon>
        <taxon>Russulales</taxon>
        <taxon>Russulaceae</taxon>
        <taxon>Russula</taxon>
    </lineage>
</organism>
<reference evidence="2" key="2">
    <citation type="journal article" date="2020" name="Nat. Commun.">
        <title>Large-scale genome sequencing of mycorrhizal fungi provides insights into the early evolution of symbiotic traits.</title>
        <authorList>
            <person name="Miyauchi S."/>
            <person name="Kiss E."/>
            <person name="Kuo A."/>
            <person name="Drula E."/>
            <person name="Kohler A."/>
            <person name="Sanchez-Garcia M."/>
            <person name="Morin E."/>
            <person name="Andreopoulos B."/>
            <person name="Barry K.W."/>
            <person name="Bonito G."/>
            <person name="Buee M."/>
            <person name="Carver A."/>
            <person name="Chen C."/>
            <person name="Cichocki N."/>
            <person name="Clum A."/>
            <person name="Culley D."/>
            <person name="Crous P.W."/>
            <person name="Fauchery L."/>
            <person name="Girlanda M."/>
            <person name="Hayes R.D."/>
            <person name="Keri Z."/>
            <person name="LaButti K."/>
            <person name="Lipzen A."/>
            <person name="Lombard V."/>
            <person name="Magnuson J."/>
            <person name="Maillard F."/>
            <person name="Murat C."/>
            <person name="Nolan M."/>
            <person name="Ohm R.A."/>
            <person name="Pangilinan J."/>
            <person name="Pereira M.F."/>
            <person name="Perotto S."/>
            <person name="Peter M."/>
            <person name="Pfister S."/>
            <person name="Riley R."/>
            <person name="Sitrit Y."/>
            <person name="Stielow J.B."/>
            <person name="Szollosi G."/>
            <person name="Zifcakova L."/>
            <person name="Stursova M."/>
            <person name="Spatafora J.W."/>
            <person name="Tedersoo L."/>
            <person name="Vaario L.M."/>
            <person name="Yamada A."/>
            <person name="Yan M."/>
            <person name="Wang P."/>
            <person name="Xu J."/>
            <person name="Bruns T."/>
            <person name="Baldrian P."/>
            <person name="Vilgalys R."/>
            <person name="Dunand C."/>
            <person name="Henrissat B."/>
            <person name="Grigoriev I.V."/>
            <person name="Hibbett D."/>
            <person name="Nagy L.G."/>
            <person name="Martin F.M."/>
        </authorList>
    </citation>
    <scope>NUCLEOTIDE SEQUENCE</scope>
    <source>
        <strain evidence="2">Prilba</strain>
    </source>
</reference>
<sequence>MFSAWHTLFSSLSDWGYSAALNPRLVKVKEINKGIIDESMFMLLFSACVLQTSFGMILSPYQILLYEPFSIGGKLLAYIRLI</sequence>
<dbReference type="Proteomes" id="UP000759537">
    <property type="component" value="Unassembled WGS sequence"/>
</dbReference>
<proteinExistence type="predicted"/>
<evidence type="ECO:0000256" key="1">
    <source>
        <dbReference type="SAM" id="Phobius"/>
    </source>
</evidence>
<gene>
    <name evidence="2" type="ORF">DFH94DRAFT_692621</name>
</gene>
<keyword evidence="3" id="KW-1185">Reference proteome</keyword>
<dbReference type="AlphaFoldDB" id="A0A9P5T9M6"/>